<dbReference type="Gene3D" id="3.30.200.20">
    <property type="entry name" value="Phosphorylase Kinase, domain 1"/>
    <property type="match status" value="1"/>
</dbReference>
<keyword evidence="5" id="KW-1185">Reference proteome</keyword>
<reference evidence="4" key="1">
    <citation type="submission" date="2021-02" db="EMBL/GenBank/DDBJ databases">
        <authorList>
            <person name="Dougan E. K."/>
            <person name="Rhodes N."/>
            <person name="Thang M."/>
            <person name="Chan C."/>
        </authorList>
    </citation>
    <scope>NUCLEOTIDE SEQUENCE</scope>
</reference>
<accession>A0A812UDV1</accession>
<dbReference type="PANTHER" id="PTHR12149:SF8">
    <property type="entry name" value="PROTEIN-RIBULOSAMINE 3-KINASE"/>
    <property type="match status" value="1"/>
</dbReference>
<comment type="catalytic activity">
    <reaction evidence="2">
        <text>N(6)-D-ribulosyl-L-lysyl-[protein] + ATP = N(6)-(3-O-phospho-D-ribulosyl)-L-lysyl-[protein] + ADP + H(+)</text>
        <dbReference type="Rhea" id="RHEA:48432"/>
        <dbReference type="Rhea" id="RHEA-COMP:12103"/>
        <dbReference type="Rhea" id="RHEA-COMP:12104"/>
        <dbReference type="ChEBI" id="CHEBI:15378"/>
        <dbReference type="ChEBI" id="CHEBI:30616"/>
        <dbReference type="ChEBI" id="CHEBI:90418"/>
        <dbReference type="ChEBI" id="CHEBI:90420"/>
        <dbReference type="ChEBI" id="CHEBI:456216"/>
        <dbReference type="EC" id="2.7.1.172"/>
    </reaction>
    <physiologicalReaction direction="left-to-right" evidence="2">
        <dbReference type="Rhea" id="RHEA:48433"/>
    </physiologicalReaction>
</comment>
<dbReference type="OrthoDB" id="426195at2759"/>
<evidence type="ECO:0000313" key="5">
    <source>
        <dbReference type="Proteomes" id="UP000649617"/>
    </source>
</evidence>
<protein>
    <recommendedName>
        <fullName evidence="1">protein-ribulosamine 3-kinase</fullName>
        <ecNumber evidence="1">2.7.1.172</ecNumber>
    </recommendedName>
</protein>
<evidence type="ECO:0000256" key="3">
    <source>
        <dbReference type="SAM" id="SignalP"/>
    </source>
</evidence>
<comment type="caution">
    <text evidence="4">The sequence shown here is derived from an EMBL/GenBank/DDBJ whole genome shotgun (WGS) entry which is preliminary data.</text>
</comment>
<dbReference type="AlphaFoldDB" id="A0A812UDV1"/>
<dbReference type="EMBL" id="CAJNIZ010035891">
    <property type="protein sequence ID" value="CAE7562350.1"/>
    <property type="molecule type" value="Genomic_DNA"/>
</dbReference>
<proteinExistence type="predicted"/>
<dbReference type="InterPro" id="IPR016477">
    <property type="entry name" value="Fructo-/Ketosamine-3-kinase"/>
</dbReference>
<dbReference type="Pfam" id="PF03881">
    <property type="entry name" value="Fructosamin_kin"/>
    <property type="match status" value="1"/>
</dbReference>
<dbReference type="GO" id="GO:0102193">
    <property type="term" value="F:protein-ribulosamine 3-kinase activity"/>
    <property type="evidence" value="ECO:0007669"/>
    <property type="project" value="UniProtKB-EC"/>
</dbReference>
<dbReference type="Proteomes" id="UP000649617">
    <property type="component" value="Unassembled WGS sequence"/>
</dbReference>
<sequence length="183" mass="19861">MARSWCLFLVVAGFVAVPPSFVTPLSGSQSSSRRTLSTHRRKLTRSALADELISWAEAAGYVPNEAPKSLGGSEWAQFHRLKTETADFFVKSSSRAASKMFVGEAEGLRALGHAAAREGLLRVPKVHHVGDREDGAGSFIVMEYLELGGPRNSLELGRAMASLHAQKESDRFGFEVDNTKLDG</sequence>
<gene>
    <name evidence="4" type="ORF">SPIL2461_LOCUS15044</name>
</gene>
<organism evidence="4 5">
    <name type="scientific">Symbiodinium pilosum</name>
    <name type="common">Dinoflagellate</name>
    <dbReference type="NCBI Taxonomy" id="2952"/>
    <lineage>
        <taxon>Eukaryota</taxon>
        <taxon>Sar</taxon>
        <taxon>Alveolata</taxon>
        <taxon>Dinophyceae</taxon>
        <taxon>Suessiales</taxon>
        <taxon>Symbiodiniaceae</taxon>
        <taxon>Symbiodinium</taxon>
    </lineage>
</organism>
<feature type="chain" id="PRO_5032577387" description="protein-ribulosamine 3-kinase" evidence="3">
    <location>
        <begin position="17"/>
        <end position="183"/>
    </location>
</feature>
<feature type="signal peptide" evidence="3">
    <location>
        <begin position="1"/>
        <end position="16"/>
    </location>
</feature>
<keyword evidence="3" id="KW-0732">Signal</keyword>
<dbReference type="EC" id="2.7.1.172" evidence="1"/>
<evidence type="ECO:0000256" key="2">
    <source>
        <dbReference type="ARBA" id="ARBA00048655"/>
    </source>
</evidence>
<evidence type="ECO:0000256" key="1">
    <source>
        <dbReference type="ARBA" id="ARBA00011961"/>
    </source>
</evidence>
<name>A0A812UDV1_SYMPI</name>
<dbReference type="PANTHER" id="PTHR12149">
    <property type="entry name" value="FRUCTOSAMINE 3 KINASE-RELATED PROTEIN"/>
    <property type="match status" value="1"/>
</dbReference>
<dbReference type="SUPFAM" id="SSF56112">
    <property type="entry name" value="Protein kinase-like (PK-like)"/>
    <property type="match status" value="1"/>
</dbReference>
<dbReference type="InterPro" id="IPR011009">
    <property type="entry name" value="Kinase-like_dom_sf"/>
</dbReference>
<evidence type="ECO:0000313" key="4">
    <source>
        <dbReference type="EMBL" id="CAE7562350.1"/>
    </source>
</evidence>